<dbReference type="GO" id="GO:0043130">
    <property type="term" value="F:ubiquitin binding"/>
    <property type="evidence" value="ECO:0007669"/>
    <property type="project" value="TreeGrafter"/>
</dbReference>
<dbReference type="SUPFAM" id="SSF102848">
    <property type="entry name" value="NSFL1 (p97 ATPase) cofactor p47, SEP domain"/>
    <property type="match status" value="1"/>
</dbReference>
<feature type="region of interest" description="Disordered" evidence="11">
    <location>
        <begin position="357"/>
        <end position="379"/>
    </location>
</feature>
<dbReference type="GO" id="GO:0043161">
    <property type="term" value="P:proteasome-mediated ubiquitin-dependent protein catabolic process"/>
    <property type="evidence" value="ECO:0007669"/>
    <property type="project" value="TreeGrafter"/>
</dbReference>
<dbReference type="PANTHER" id="PTHR23333:SF4">
    <property type="entry name" value="UBX DOMAIN-CONTAINING PROTEIN 11"/>
    <property type="match status" value="1"/>
</dbReference>
<evidence type="ECO:0000256" key="1">
    <source>
        <dbReference type="ARBA" id="ARBA00004245"/>
    </source>
</evidence>
<evidence type="ECO:0000256" key="11">
    <source>
        <dbReference type="SAM" id="MobiDB-lite"/>
    </source>
</evidence>
<dbReference type="Proteomes" id="UP000053105">
    <property type="component" value="Unassembled WGS sequence"/>
</dbReference>
<evidence type="ECO:0000313" key="14">
    <source>
        <dbReference type="Proteomes" id="UP000053105"/>
    </source>
</evidence>
<evidence type="ECO:0000256" key="8">
    <source>
        <dbReference type="ARBA" id="ARBA00075811"/>
    </source>
</evidence>
<comment type="subcellular location">
    <subcellularLocation>
        <location evidence="1">Cytoplasm</location>
        <location evidence="1">Cytoskeleton</location>
    </subcellularLocation>
</comment>
<feature type="compositionally biased region" description="Basic residues" evidence="11">
    <location>
        <begin position="533"/>
        <end position="544"/>
    </location>
</feature>
<dbReference type="InterPro" id="IPR012989">
    <property type="entry name" value="SEP_domain"/>
</dbReference>
<gene>
    <name evidence="13" type="ORF">WN51_06058</name>
</gene>
<evidence type="ECO:0000256" key="4">
    <source>
        <dbReference type="ARBA" id="ARBA00023212"/>
    </source>
</evidence>
<feature type="compositionally biased region" description="Polar residues" evidence="11">
    <location>
        <begin position="501"/>
        <end position="532"/>
    </location>
</feature>
<accession>A0A0N0BC51</accession>
<evidence type="ECO:0000256" key="10">
    <source>
        <dbReference type="SAM" id="Coils"/>
    </source>
</evidence>
<dbReference type="OrthoDB" id="25887at2759"/>
<dbReference type="GO" id="GO:0005856">
    <property type="term" value="C:cytoskeleton"/>
    <property type="evidence" value="ECO:0007669"/>
    <property type="project" value="UniProtKB-SubCell"/>
</dbReference>
<evidence type="ECO:0000256" key="6">
    <source>
        <dbReference type="ARBA" id="ARBA00062345"/>
    </source>
</evidence>
<evidence type="ECO:0000313" key="13">
    <source>
        <dbReference type="EMBL" id="KOX68164.1"/>
    </source>
</evidence>
<comment type="function">
    <text evidence="5">May be involved in the reorganization of actin cytoskeleton mediated by RND1, RND2 and RND3. Promotes RHOA activation mediated by GNA12 and GNA13.</text>
</comment>
<evidence type="ECO:0000259" key="12">
    <source>
        <dbReference type="PROSITE" id="PS51399"/>
    </source>
</evidence>
<keyword evidence="3 10" id="KW-0175">Coiled coil</keyword>
<keyword evidence="4" id="KW-0206">Cytoskeleton</keyword>
<dbReference type="PANTHER" id="PTHR23333">
    <property type="entry name" value="UBX DOMAIN CONTAINING PROTEIN"/>
    <property type="match status" value="1"/>
</dbReference>
<keyword evidence="2" id="KW-0963">Cytoplasm</keyword>
<dbReference type="AlphaFoldDB" id="A0A0N0BC51"/>
<dbReference type="PROSITE" id="PS51399">
    <property type="entry name" value="SEP"/>
    <property type="match status" value="1"/>
</dbReference>
<feature type="region of interest" description="Disordered" evidence="11">
    <location>
        <begin position="472"/>
        <end position="569"/>
    </location>
</feature>
<dbReference type="STRING" id="166423.A0A0N0BC51"/>
<dbReference type="EMBL" id="KQ435944">
    <property type="protein sequence ID" value="KOX68164.1"/>
    <property type="molecule type" value="Genomic_DNA"/>
</dbReference>
<evidence type="ECO:0000256" key="9">
    <source>
        <dbReference type="ARBA" id="ARBA00081109"/>
    </source>
</evidence>
<reference evidence="13 14" key="1">
    <citation type="submission" date="2015-07" db="EMBL/GenBank/DDBJ databases">
        <title>The genome of Melipona quadrifasciata.</title>
        <authorList>
            <person name="Pan H."/>
            <person name="Kapheim K."/>
        </authorList>
    </citation>
    <scope>NUCLEOTIDE SEQUENCE [LARGE SCALE GENOMIC DNA]</scope>
    <source>
        <strain evidence="13">0111107301</strain>
        <tissue evidence="13">Whole body</tissue>
    </source>
</reference>
<organism evidence="13 14">
    <name type="scientific">Melipona quadrifasciata</name>
    <dbReference type="NCBI Taxonomy" id="166423"/>
    <lineage>
        <taxon>Eukaryota</taxon>
        <taxon>Metazoa</taxon>
        <taxon>Ecdysozoa</taxon>
        <taxon>Arthropoda</taxon>
        <taxon>Hexapoda</taxon>
        <taxon>Insecta</taxon>
        <taxon>Pterygota</taxon>
        <taxon>Neoptera</taxon>
        <taxon>Endopterygota</taxon>
        <taxon>Hymenoptera</taxon>
        <taxon>Apocrita</taxon>
        <taxon>Aculeata</taxon>
        <taxon>Apoidea</taxon>
        <taxon>Anthophila</taxon>
        <taxon>Apidae</taxon>
        <taxon>Melipona</taxon>
    </lineage>
</organism>
<proteinExistence type="predicted"/>
<feature type="domain" description="SEP" evidence="12">
    <location>
        <begin position="268"/>
        <end position="332"/>
    </location>
</feature>
<dbReference type="FunFam" id="3.30.420.210:FF:000003">
    <property type="entry name" value="UBX domain protein 11"/>
    <property type="match status" value="1"/>
</dbReference>
<protein>
    <recommendedName>
        <fullName evidence="7">UBX domain-containing protein 11</fullName>
    </recommendedName>
    <alternativeName>
        <fullName evidence="9">Socius</fullName>
    </alternativeName>
    <alternativeName>
        <fullName evidence="8">UBX domain-containing protein 5</fullName>
    </alternativeName>
</protein>
<evidence type="ECO:0000256" key="7">
    <source>
        <dbReference type="ARBA" id="ARBA00073759"/>
    </source>
</evidence>
<evidence type="ECO:0000256" key="5">
    <source>
        <dbReference type="ARBA" id="ARBA00059434"/>
    </source>
</evidence>
<dbReference type="Pfam" id="PF08059">
    <property type="entry name" value="SEP"/>
    <property type="match status" value="1"/>
</dbReference>
<comment type="subunit">
    <text evidence="6">Interacts with GNA12, GNA13, RND1, RND2 and RND3.</text>
</comment>
<name>A0A0N0BC51_9HYME</name>
<evidence type="ECO:0000256" key="3">
    <source>
        <dbReference type="ARBA" id="ARBA00023054"/>
    </source>
</evidence>
<feature type="coiled-coil region" evidence="10">
    <location>
        <begin position="120"/>
        <end position="175"/>
    </location>
</feature>
<dbReference type="SMART" id="SM00553">
    <property type="entry name" value="SEP"/>
    <property type="match status" value="1"/>
</dbReference>
<dbReference type="Gene3D" id="3.30.420.210">
    <property type="entry name" value="SEP domain"/>
    <property type="match status" value="1"/>
</dbReference>
<feature type="region of interest" description="Disordered" evidence="11">
    <location>
        <begin position="1"/>
        <end position="20"/>
    </location>
</feature>
<dbReference type="InterPro" id="IPR036241">
    <property type="entry name" value="NSFL1C_SEP_dom_sf"/>
</dbReference>
<sequence>MSQPNHSAHPRKKLAKCSSISTSDHKLKRISSTATYIVDDDEYIDRAKSASLENAGILTPRDRQRDINHFDRRIDKTTSGTTFSGRKFWNCHARPTNVYVPENSVIEEESEFIGTLTKQLYKVESQVQKVQSDLRRSEEKTKLKDQEISQLKRKVKEWETKCKNQEILRKKEQQQRRIQVDHSEYLYRRCLMFEQRIYEMEKFLADYGLVWVGNTNCSKYPETIANNTIETCYEKIIANIDQLNLAAGKGEVHVQHNERGNGASFKTASCMSLKFYKNGMIVQDGPLRSYNDPTTLSFLRDILDGYFPSELQEVYPEGVPFKVEDHRNQLFLNSDFPGQGYRLGKEMADNVPMSSRLTRRASNQRSNRRGAFPREKDSLYNFDPSKELFPTTARTPLEAPPVEMYVLRSQILASHNNICSDTHLQSHINAELGLSEKRTTRREKVIFSEYENSGKEAGSKFRGVMRFPSSGRCYHSSTDRASKLSPNRLDNADERLRQRSRSASLPNSRFSITSRSTAKMNVDPSQFFSPHHSQMHHQAAGKKNQRAERSAAPSRKNAPPILHQINESSGKPGELRLKVRSLNGGTVYLVHVSADEPIARLYQLLDRAMARTVPRGYKIVLSGVSAQEDKASIGDQDHSSQHQPFCIFGGNSNSGSKTQNIFYSLHFPSKNLMMLQKLKIYQLGLVGARILAVLPHSAFFNVGDWQDLDAGRAATCGLR</sequence>
<evidence type="ECO:0000256" key="2">
    <source>
        <dbReference type="ARBA" id="ARBA00022490"/>
    </source>
</evidence>
<keyword evidence="14" id="KW-1185">Reference proteome</keyword>